<organism evidence="2 3">
    <name type="scientific">Robertmurraya mangrovi</name>
    <dbReference type="NCBI Taxonomy" id="3098077"/>
    <lineage>
        <taxon>Bacteria</taxon>
        <taxon>Bacillati</taxon>
        <taxon>Bacillota</taxon>
        <taxon>Bacilli</taxon>
        <taxon>Bacillales</taxon>
        <taxon>Bacillaceae</taxon>
        <taxon>Robertmurraya</taxon>
    </lineage>
</organism>
<gene>
    <name evidence="2" type="ORF">SM124_07350</name>
</gene>
<evidence type="ECO:0000256" key="1">
    <source>
        <dbReference type="SAM" id="Phobius"/>
    </source>
</evidence>
<reference evidence="2 3" key="1">
    <citation type="submission" date="2023-11" db="EMBL/GenBank/DDBJ databases">
        <title>Bacillus jintuensis, isolated from a mudflat on the Beibu Gulf coast.</title>
        <authorList>
            <person name="Li M."/>
        </authorList>
    </citation>
    <scope>NUCLEOTIDE SEQUENCE [LARGE SCALE GENOMIC DNA]</scope>
    <source>
        <strain evidence="2 3">31A1R</strain>
    </source>
</reference>
<evidence type="ECO:0000313" key="2">
    <source>
        <dbReference type="EMBL" id="MDZ5471561.1"/>
    </source>
</evidence>
<dbReference type="InterPro" id="IPR048147">
    <property type="entry name" value="CBO0543-like"/>
</dbReference>
<feature type="transmembrane region" description="Helical" evidence="1">
    <location>
        <begin position="55"/>
        <end position="72"/>
    </location>
</feature>
<dbReference type="EMBL" id="JAXOFX010000003">
    <property type="protein sequence ID" value="MDZ5471561.1"/>
    <property type="molecule type" value="Genomic_DNA"/>
</dbReference>
<dbReference type="NCBIfam" id="NF041644">
    <property type="entry name" value="CBO0543_fam"/>
    <property type="match status" value="1"/>
</dbReference>
<feature type="transmembrane region" description="Helical" evidence="1">
    <location>
        <begin position="15"/>
        <end position="35"/>
    </location>
</feature>
<evidence type="ECO:0000313" key="3">
    <source>
        <dbReference type="Proteomes" id="UP001290455"/>
    </source>
</evidence>
<proteinExistence type="predicted"/>
<accession>A0ABU5IWP8</accession>
<dbReference type="Proteomes" id="UP001290455">
    <property type="component" value="Unassembled WGS sequence"/>
</dbReference>
<feature type="transmembrane region" description="Helical" evidence="1">
    <location>
        <begin position="79"/>
        <end position="99"/>
    </location>
</feature>
<name>A0ABU5IWP8_9BACI</name>
<keyword evidence="1" id="KW-1133">Transmembrane helix</keyword>
<comment type="caution">
    <text evidence="2">The sequence shown here is derived from an EMBL/GenBank/DDBJ whole genome shotgun (WGS) entry which is preliminary data.</text>
</comment>
<keyword evidence="1" id="KW-0812">Transmembrane</keyword>
<keyword evidence="1" id="KW-0472">Membrane</keyword>
<dbReference type="RefSeq" id="WP_322445943.1">
    <property type="nucleotide sequence ID" value="NZ_JAXOFX010000003.1"/>
</dbReference>
<protein>
    <submittedName>
        <fullName evidence="2">CBO0543 family protein</fullName>
    </submittedName>
</protein>
<keyword evidence="3" id="KW-1185">Reference proteome</keyword>
<sequence length="145" mass="17452">MLIIFVPKKRIRESIAVFLFFHFLTWLFSIGLTYFGLLEAPFREFPYATKINFSMEYMVFPTIAVFFQLLFPKRKIYRIIHYILTVTFILFIMGVIGYFTEIMDVTKESLTRSALNFTVELWLCRKYITWLMDSEYTKKNKVESI</sequence>